<sequence length="58" mass="6279">MAIKHPRTQETQSPEAQPAEKDRKRREKAADALRRDIGRIASHIRAGGNGGDDGSGDV</sequence>
<feature type="compositionally biased region" description="Basic and acidic residues" evidence="1">
    <location>
        <begin position="18"/>
        <end position="38"/>
    </location>
</feature>
<feature type="region of interest" description="Disordered" evidence="1">
    <location>
        <begin position="1"/>
        <end position="58"/>
    </location>
</feature>
<name>A0A1I2ENC8_9BACT</name>
<gene>
    <name evidence="2" type="ORF">SAMN02745121_06170</name>
</gene>
<evidence type="ECO:0000313" key="3">
    <source>
        <dbReference type="Proteomes" id="UP000199400"/>
    </source>
</evidence>
<dbReference type="RefSeq" id="WP_170136236.1">
    <property type="nucleotide sequence ID" value="NZ_FOMX01000023.1"/>
</dbReference>
<evidence type="ECO:0000313" key="2">
    <source>
        <dbReference type="EMBL" id="SFE94385.1"/>
    </source>
</evidence>
<dbReference type="Proteomes" id="UP000199400">
    <property type="component" value="Unassembled WGS sequence"/>
</dbReference>
<organism evidence="2 3">
    <name type="scientific">Nannocystis exedens</name>
    <dbReference type="NCBI Taxonomy" id="54"/>
    <lineage>
        <taxon>Bacteria</taxon>
        <taxon>Pseudomonadati</taxon>
        <taxon>Myxococcota</taxon>
        <taxon>Polyangia</taxon>
        <taxon>Nannocystales</taxon>
        <taxon>Nannocystaceae</taxon>
        <taxon>Nannocystis</taxon>
    </lineage>
</organism>
<accession>A0A1I2ENC8</accession>
<proteinExistence type="predicted"/>
<dbReference type="EMBL" id="FOMX01000023">
    <property type="protein sequence ID" value="SFE94385.1"/>
    <property type="molecule type" value="Genomic_DNA"/>
</dbReference>
<feature type="compositionally biased region" description="Gly residues" evidence="1">
    <location>
        <begin position="47"/>
        <end position="58"/>
    </location>
</feature>
<dbReference type="STRING" id="54.SAMN02745121_06170"/>
<evidence type="ECO:0000256" key="1">
    <source>
        <dbReference type="SAM" id="MobiDB-lite"/>
    </source>
</evidence>
<protein>
    <submittedName>
        <fullName evidence="2">Uncharacterized protein</fullName>
    </submittedName>
</protein>
<reference evidence="3" key="1">
    <citation type="submission" date="2016-10" db="EMBL/GenBank/DDBJ databases">
        <authorList>
            <person name="Varghese N."/>
            <person name="Submissions S."/>
        </authorList>
    </citation>
    <scope>NUCLEOTIDE SEQUENCE [LARGE SCALE GENOMIC DNA]</scope>
    <source>
        <strain evidence="3">ATCC 25963</strain>
    </source>
</reference>
<dbReference type="AlphaFoldDB" id="A0A1I2ENC8"/>
<keyword evidence="3" id="KW-1185">Reference proteome</keyword>